<gene>
    <name evidence="3" type="primary">LOC105990602</name>
</gene>
<feature type="region of interest" description="Disordered" evidence="1">
    <location>
        <begin position="1"/>
        <end position="33"/>
    </location>
</feature>
<dbReference type="InParanoid" id="A0A1S3FRL0"/>
<evidence type="ECO:0000256" key="1">
    <source>
        <dbReference type="SAM" id="MobiDB-lite"/>
    </source>
</evidence>
<dbReference type="GeneID" id="105990602"/>
<feature type="compositionally biased region" description="Basic and acidic residues" evidence="1">
    <location>
        <begin position="83"/>
        <end position="121"/>
    </location>
</feature>
<dbReference type="AlphaFoldDB" id="A0A1S3FRL0"/>
<protein>
    <submittedName>
        <fullName evidence="3">Serine/arginine repetitive matrix protein 1-like</fullName>
    </submittedName>
</protein>
<feature type="compositionally biased region" description="Basic and acidic residues" evidence="1">
    <location>
        <begin position="229"/>
        <end position="243"/>
    </location>
</feature>
<evidence type="ECO:0000313" key="2">
    <source>
        <dbReference type="Proteomes" id="UP000081671"/>
    </source>
</evidence>
<proteinExistence type="predicted"/>
<keyword evidence="2" id="KW-1185">Reference proteome</keyword>
<organism evidence="2 3">
    <name type="scientific">Dipodomys ordii</name>
    <name type="common">Ord's kangaroo rat</name>
    <dbReference type="NCBI Taxonomy" id="10020"/>
    <lineage>
        <taxon>Eukaryota</taxon>
        <taxon>Metazoa</taxon>
        <taxon>Chordata</taxon>
        <taxon>Craniata</taxon>
        <taxon>Vertebrata</taxon>
        <taxon>Euteleostomi</taxon>
        <taxon>Mammalia</taxon>
        <taxon>Eutheria</taxon>
        <taxon>Euarchontoglires</taxon>
        <taxon>Glires</taxon>
        <taxon>Rodentia</taxon>
        <taxon>Castorimorpha</taxon>
        <taxon>Heteromyidae</taxon>
        <taxon>Dipodomyinae</taxon>
        <taxon>Dipodomys</taxon>
    </lineage>
</organism>
<sequence length="243" mass="25645">MGSGALTLVGLEGPADKPPGVSALSPEATEGSEGLTSFWIWSCWGKRQADDSPAAQQEAEPQCRRAHTGTIPLPSACTLAGDGEARAEQCHPEATVPRRHEGVDGHEPHRAPSPEQGRERGAPSPEPRAGPRAPSTEPRAPSRAESAGHRAPSTDQSPEHRAPSTDQSTEHRAPSTEPRAGPRARGTEHQAPSRAESTEPRAGPRAPSPEHRAPSRAKSAGHQAPSPEQGRERGDGPQCQERD</sequence>
<evidence type="ECO:0000313" key="3">
    <source>
        <dbReference type="RefSeq" id="XP_012878497.1"/>
    </source>
</evidence>
<reference evidence="3" key="1">
    <citation type="submission" date="2025-08" db="UniProtKB">
        <authorList>
            <consortium name="RefSeq"/>
        </authorList>
    </citation>
    <scope>IDENTIFICATION</scope>
    <source>
        <tissue evidence="3">Kidney</tissue>
    </source>
</reference>
<feature type="compositionally biased region" description="Basic and acidic residues" evidence="1">
    <location>
        <begin position="157"/>
        <end position="174"/>
    </location>
</feature>
<dbReference type="Proteomes" id="UP000081671">
    <property type="component" value="Unplaced"/>
</dbReference>
<feature type="region of interest" description="Disordered" evidence="1">
    <location>
        <begin position="47"/>
        <end position="243"/>
    </location>
</feature>
<name>A0A1S3FRL0_DIPOR</name>
<dbReference type="KEGG" id="dord:105990602"/>
<accession>A0A1S3FRL0</accession>
<dbReference type="RefSeq" id="XP_012878497.1">
    <property type="nucleotide sequence ID" value="XM_013023043.1"/>
</dbReference>